<feature type="transmembrane region" description="Helical" evidence="1">
    <location>
        <begin position="31"/>
        <end position="48"/>
    </location>
</feature>
<accession>A0ABW4NN50</accession>
<protein>
    <recommendedName>
        <fullName evidence="4">DUF3953 domain-containing protein</fullName>
    </recommendedName>
</protein>
<comment type="caution">
    <text evidence="2">The sequence shown here is derived from an EMBL/GenBank/DDBJ whole genome shotgun (WGS) entry which is preliminary data.</text>
</comment>
<organism evidence="2 3">
    <name type="scientific">Carnobacterium antarcticum</name>
    <dbReference type="NCBI Taxonomy" id="2126436"/>
    <lineage>
        <taxon>Bacteria</taxon>
        <taxon>Bacillati</taxon>
        <taxon>Bacillota</taxon>
        <taxon>Bacilli</taxon>
        <taxon>Lactobacillales</taxon>
        <taxon>Carnobacteriaceae</taxon>
        <taxon>Carnobacterium</taxon>
    </lineage>
</organism>
<evidence type="ECO:0000313" key="2">
    <source>
        <dbReference type="EMBL" id="MFD1799671.1"/>
    </source>
</evidence>
<evidence type="ECO:0008006" key="4">
    <source>
        <dbReference type="Google" id="ProtNLM"/>
    </source>
</evidence>
<keyword evidence="3" id="KW-1185">Reference proteome</keyword>
<keyword evidence="1" id="KW-1133">Transmembrane helix</keyword>
<dbReference type="RefSeq" id="WP_156413240.1">
    <property type="nucleotide sequence ID" value="NZ_JBHSQC010000025.1"/>
</dbReference>
<keyword evidence="1" id="KW-0812">Transmembrane</keyword>
<proteinExistence type="predicted"/>
<reference evidence="3" key="1">
    <citation type="journal article" date="2019" name="Int. J. Syst. Evol. Microbiol.">
        <title>The Global Catalogue of Microorganisms (GCM) 10K type strain sequencing project: providing services to taxonomists for standard genome sequencing and annotation.</title>
        <authorList>
            <consortium name="The Broad Institute Genomics Platform"/>
            <consortium name="The Broad Institute Genome Sequencing Center for Infectious Disease"/>
            <person name="Wu L."/>
            <person name="Ma J."/>
        </authorList>
    </citation>
    <scope>NUCLEOTIDE SEQUENCE [LARGE SCALE GENOMIC DNA]</scope>
    <source>
        <strain evidence="3">KCTC 42143</strain>
    </source>
</reference>
<evidence type="ECO:0000256" key="1">
    <source>
        <dbReference type="SAM" id="Phobius"/>
    </source>
</evidence>
<sequence length="49" mass="5349">MLFVRLFIALITFVGMFGAIGERENDKLRSGMVTVTCFGIVALLGTLLI</sequence>
<dbReference type="EMBL" id="JBHUFF010000013">
    <property type="protein sequence ID" value="MFD1799671.1"/>
    <property type="molecule type" value="Genomic_DNA"/>
</dbReference>
<evidence type="ECO:0000313" key="3">
    <source>
        <dbReference type="Proteomes" id="UP001597285"/>
    </source>
</evidence>
<name>A0ABW4NN50_9LACT</name>
<keyword evidence="1" id="KW-0472">Membrane</keyword>
<dbReference type="Proteomes" id="UP001597285">
    <property type="component" value="Unassembled WGS sequence"/>
</dbReference>
<gene>
    <name evidence="2" type="ORF">ACFSBK_07370</name>
</gene>